<dbReference type="Pfam" id="PF01047">
    <property type="entry name" value="MarR"/>
    <property type="match status" value="1"/>
</dbReference>
<protein>
    <submittedName>
        <fullName evidence="2">MarR family transcriptional regulator</fullName>
    </submittedName>
</protein>
<dbReference type="EMBL" id="BMFY01000033">
    <property type="protein sequence ID" value="GGA29120.1"/>
    <property type="molecule type" value="Genomic_DNA"/>
</dbReference>
<keyword evidence="3" id="KW-1185">Reference proteome</keyword>
<dbReference type="GO" id="GO:0006950">
    <property type="term" value="P:response to stress"/>
    <property type="evidence" value="ECO:0007669"/>
    <property type="project" value="TreeGrafter"/>
</dbReference>
<dbReference type="GO" id="GO:0003700">
    <property type="term" value="F:DNA-binding transcription factor activity"/>
    <property type="evidence" value="ECO:0007669"/>
    <property type="project" value="InterPro"/>
</dbReference>
<dbReference type="PRINTS" id="PR00598">
    <property type="entry name" value="HTHMARR"/>
</dbReference>
<feature type="domain" description="HTH marR-type" evidence="1">
    <location>
        <begin position="1"/>
        <end position="134"/>
    </location>
</feature>
<dbReference type="PANTHER" id="PTHR33164">
    <property type="entry name" value="TRANSCRIPTIONAL REGULATOR, MARR FAMILY"/>
    <property type="match status" value="1"/>
</dbReference>
<dbReference type="InterPro" id="IPR036390">
    <property type="entry name" value="WH_DNA-bd_sf"/>
</dbReference>
<accession>A0A8J2U1H1</accession>
<evidence type="ECO:0000259" key="1">
    <source>
        <dbReference type="PROSITE" id="PS50995"/>
    </source>
</evidence>
<dbReference type="Gene3D" id="1.10.10.10">
    <property type="entry name" value="Winged helix-like DNA-binding domain superfamily/Winged helix DNA-binding domain"/>
    <property type="match status" value="1"/>
</dbReference>
<gene>
    <name evidence="2" type="ORF">GCM10011333_34670</name>
</gene>
<dbReference type="RefSeq" id="WP_229745283.1">
    <property type="nucleotide sequence ID" value="NZ_BMFY01000033.1"/>
</dbReference>
<comment type="caution">
    <text evidence="2">The sequence shown here is derived from an EMBL/GenBank/DDBJ whole genome shotgun (WGS) entry which is preliminary data.</text>
</comment>
<dbReference type="Proteomes" id="UP000616114">
    <property type="component" value="Unassembled WGS sequence"/>
</dbReference>
<dbReference type="InterPro" id="IPR000835">
    <property type="entry name" value="HTH_MarR-typ"/>
</dbReference>
<dbReference type="InterPro" id="IPR036388">
    <property type="entry name" value="WH-like_DNA-bd_sf"/>
</dbReference>
<evidence type="ECO:0000313" key="2">
    <source>
        <dbReference type="EMBL" id="GGA29120.1"/>
    </source>
</evidence>
<evidence type="ECO:0000313" key="3">
    <source>
        <dbReference type="Proteomes" id="UP000616114"/>
    </source>
</evidence>
<organism evidence="2 3">
    <name type="scientific">Sediminivirga luteola</name>
    <dbReference type="NCBI Taxonomy" id="1774748"/>
    <lineage>
        <taxon>Bacteria</taxon>
        <taxon>Bacillati</taxon>
        <taxon>Actinomycetota</taxon>
        <taxon>Actinomycetes</taxon>
        <taxon>Micrococcales</taxon>
        <taxon>Brevibacteriaceae</taxon>
        <taxon>Sediminivirga</taxon>
    </lineage>
</organism>
<reference evidence="2" key="1">
    <citation type="journal article" date="2014" name="Int. J. Syst. Evol. Microbiol.">
        <title>Complete genome sequence of Corynebacterium casei LMG S-19264T (=DSM 44701T), isolated from a smear-ripened cheese.</title>
        <authorList>
            <consortium name="US DOE Joint Genome Institute (JGI-PGF)"/>
            <person name="Walter F."/>
            <person name="Albersmeier A."/>
            <person name="Kalinowski J."/>
            <person name="Ruckert C."/>
        </authorList>
    </citation>
    <scope>NUCLEOTIDE SEQUENCE</scope>
    <source>
        <strain evidence="2">CGMCC 1.12785</strain>
    </source>
</reference>
<sequence>MWIRFTAVLELLPAALDAQLERDSGLDHFEYSVLVMLSEAEGRRLRMTHLATATHGKIARLSRVVTRLENRGYVTRRPCATDKRVTYAVLTASGVEKLAEAAPAHVQFVREKIIDPLTSAEVTQLGVIADKLLEALDAKRTTLRARHGEEIDRPPL</sequence>
<dbReference type="SUPFAM" id="SSF46785">
    <property type="entry name" value="Winged helix' DNA-binding domain"/>
    <property type="match status" value="1"/>
</dbReference>
<dbReference type="AlphaFoldDB" id="A0A8J2U1H1"/>
<reference evidence="2" key="2">
    <citation type="submission" date="2020-09" db="EMBL/GenBank/DDBJ databases">
        <authorList>
            <person name="Sun Q."/>
            <person name="Zhou Y."/>
        </authorList>
    </citation>
    <scope>NUCLEOTIDE SEQUENCE</scope>
    <source>
        <strain evidence="2">CGMCC 1.12785</strain>
    </source>
</reference>
<dbReference type="InterPro" id="IPR039422">
    <property type="entry name" value="MarR/SlyA-like"/>
</dbReference>
<dbReference type="PROSITE" id="PS50995">
    <property type="entry name" value="HTH_MARR_2"/>
    <property type="match status" value="1"/>
</dbReference>
<dbReference type="PANTHER" id="PTHR33164:SF99">
    <property type="entry name" value="MARR FAMILY REGULATORY PROTEIN"/>
    <property type="match status" value="1"/>
</dbReference>
<name>A0A8J2U1H1_9MICO</name>
<dbReference type="SMART" id="SM00347">
    <property type="entry name" value="HTH_MARR"/>
    <property type="match status" value="1"/>
</dbReference>
<proteinExistence type="predicted"/>